<evidence type="ECO:0000313" key="1">
    <source>
        <dbReference type="EMBL" id="OIQ79365.1"/>
    </source>
</evidence>
<dbReference type="AlphaFoldDB" id="A0A1J5QTY4"/>
<sequence>MGNTYSLYRQKKLIQYLHCNINYNGHLSLCSAGFTHDTHSLKDAKQQASGGFGVDGRFDGTISESLLNQLDKKSLILIDGLLNHIGNLMIENCQLSGTTDNKASALPFYTVRRINVKS</sequence>
<reference evidence="1" key="1">
    <citation type="submission" date="2016-10" db="EMBL/GenBank/DDBJ databases">
        <title>Sequence of Gallionella enrichment culture.</title>
        <authorList>
            <person name="Poehlein A."/>
            <person name="Muehling M."/>
            <person name="Daniel R."/>
        </authorList>
    </citation>
    <scope>NUCLEOTIDE SEQUENCE</scope>
</reference>
<gene>
    <name evidence="1" type="ORF">GALL_388990</name>
</gene>
<name>A0A1J5QTY4_9ZZZZ</name>
<organism evidence="1">
    <name type="scientific">mine drainage metagenome</name>
    <dbReference type="NCBI Taxonomy" id="410659"/>
    <lineage>
        <taxon>unclassified sequences</taxon>
        <taxon>metagenomes</taxon>
        <taxon>ecological metagenomes</taxon>
    </lineage>
</organism>
<dbReference type="EMBL" id="MLJW01001227">
    <property type="protein sequence ID" value="OIQ79365.1"/>
    <property type="molecule type" value="Genomic_DNA"/>
</dbReference>
<proteinExistence type="predicted"/>
<protein>
    <submittedName>
        <fullName evidence="1">Uncharacterized protein</fullName>
    </submittedName>
</protein>
<accession>A0A1J5QTY4</accession>
<comment type="caution">
    <text evidence="1">The sequence shown here is derived from an EMBL/GenBank/DDBJ whole genome shotgun (WGS) entry which is preliminary data.</text>
</comment>